<dbReference type="RefSeq" id="WP_130063954.1">
    <property type="nucleotide sequence ID" value="NZ_CAKMWW010000002.1"/>
</dbReference>
<name>A0AAE4LJ91_9BACT</name>
<dbReference type="AlphaFoldDB" id="A0AAE4LJ91"/>
<sequence length="353" mass="40556">MAVDTKIQDESEYNEIVETTKKAHAIIEKWAAENGVNLSPKFIEKKRNQHYVPRCYLELWHNSEKTLYQSIKGGEPIPVRGDLKKVAQSKDFYRVQPITEKDRDFLLWLVKTVKSPDISNFLIDFIKIYELTGGLMQIVSDYTWPQTSGDAETPYKIVDTLANNLIEELYAEIEATAADILRKIGSGEIDWWEAERSKVNFLLFFGTQYFRTPGILKKANQLTSPKNVGLSENVIYPLMMIMSMQIVDDMVTKPDDYHITLLINDSDVPFITGIQPIVDARPNKQGAYNLYYPITAKYAILLKKEERRRKGIIKVTIDSNKAHEYNNMIKNSSDILIASDAKILVKYTNQGNW</sequence>
<reference evidence="1 3" key="1">
    <citation type="journal article" date="2019" name="Nat. Med.">
        <title>A library of human gut bacterial isolates paired with longitudinal multiomics data enables mechanistic microbiome research.</title>
        <authorList>
            <person name="Poyet M."/>
            <person name="Groussin M."/>
            <person name="Gibbons S.M."/>
            <person name="Avila-Pacheco J."/>
            <person name="Jiang X."/>
            <person name="Kearney S.M."/>
            <person name="Perrotta A.R."/>
            <person name="Berdy B."/>
            <person name="Zhao S."/>
            <person name="Lieberman T.D."/>
            <person name="Swanson P.K."/>
            <person name="Smith M."/>
            <person name="Roesemann S."/>
            <person name="Alexander J.E."/>
            <person name="Rich S.A."/>
            <person name="Livny J."/>
            <person name="Vlamakis H."/>
            <person name="Clish C."/>
            <person name="Bullock K."/>
            <person name="Deik A."/>
            <person name="Scott J."/>
            <person name="Pierce K.A."/>
            <person name="Xavier R.J."/>
            <person name="Alm E.J."/>
        </authorList>
    </citation>
    <scope>NUCLEOTIDE SEQUENCE [LARGE SCALE GENOMIC DNA]</scope>
    <source>
        <strain evidence="1 3">BIOML-A1</strain>
    </source>
</reference>
<dbReference type="Proteomes" id="UP001181347">
    <property type="component" value="Unassembled WGS sequence"/>
</dbReference>
<dbReference type="Proteomes" id="UP000324870">
    <property type="component" value="Unassembled WGS sequence"/>
</dbReference>
<comment type="caution">
    <text evidence="2">The sequence shown here is derived from an EMBL/GenBank/DDBJ whole genome shotgun (WGS) entry which is preliminary data.</text>
</comment>
<proteinExistence type="predicted"/>
<keyword evidence="3" id="KW-1185">Reference proteome</keyword>
<dbReference type="InterPro" id="IPR025332">
    <property type="entry name" value="DUF4238"/>
</dbReference>
<gene>
    <name evidence="1" type="ORF">F2A26_08985</name>
    <name evidence="2" type="ORF">RVH17_00975</name>
</gene>
<protein>
    <submittedName>
        <fullName evidence="2">DUF4238 domain-containing protein</fullName>
    </submittedName>
</protein>
<organism evidence="2 4">
    <name type="scientific">Alistipes finegoldii</name>
    <dbReference type="NCBI Taxonomy" id="214856"/>
    <lineage>
        <taxon>Bacteria</taxon>
        <taxon>Pseudomonadati</taxon>
        <taxon>Bacteroidota</taxon>
        <taxon>Bacteroidia</taxon>
        <taxon>Bacteroidales</taxon>
        <taxon>Rikenellaceae</taxon>
        <taxon>Alistipes</taxon>
    </lineage>
</organism>
<evidence type="ECO:0000313" key="4">
    <source>
        <dbReference type="Proteomes" id="UP001181347"/>
    </source>
</evidence>
<reference evidence="2" key="2">
    <citation type="submission" date="2023-10" db="EMBL/GenBank/DDBJ databases">
        <title>Genome Sequence of the Bacteria from From Gut Wall in Crohn's Disease.</title>
        <authorList>
            <person name="Rodriguez-Palacios A."/>
        </authorList>
    </citation>
    <scope>NUCLEOTIDE SEQUENCE</scope>
    <source>
        <strain evidence="2">CavFT-hAR58</strain>
    </source>
</reference>
<evidence type="ECO:0000313" key="3">
    <source>
        <dbReference type="Proteomes" id="UP000324870"/>
    </source>
</evidence>
<evidence type="ECO:0000313" key="1">
    <source>
        <dbReference type="EMBL" id="KAA3159158.1"/>
    </source>
</evidence>
<accession>A0AAE4LJ91</accession>
<dbReference type="EMBL" id="JAWDES010000003">
    <property type="protein sequence ID" value="MDU0258702.1"/>
    <property type="molecule type" value="Genomic_DNA"/>
</dbReference>
<evidence type="ECO:0000313" key="2">
    <source>
        <dbReference type="EMBL" id="MDU0258702.1"/>
    </source>
</evidence>
<dbReference type="Pfam" id="PF14022">
    <property type="entry name" value="DUF4238"/>
    <property type="match status" value="1"/>
</dbReference>
<dbReference type="EMBL" id="VVND01000012">
    <property type="protein sequence ID" value="KAA3159158.1"/>
    <property type="molecule type" value="Genomic_DNA"/>
</dbReference>